<dbReference type="SMART" id="SM00849">
    <property type="entry name" value="Lactamase_B"/>
    <property type="match status" value="1"/>
</dbReference>
<reference evidence="2 3" key="1">
    <citation type="submission" date="2017-04" db="EMBL/GenBank/DDBJ databases">
        <authorList>
            <person name="Afonso C.L."/>
            <person name="Miller P.J."/>
            <person name="Scott M.A."/>
            <person name="Spackman E."/>
            <person name="Goraichik I."/>
            <person name="Dimitrov K.M."/>
            <person name="Suarez D.L."/>
            <person name="Swayne D.E."/>
        </authorList>
    </citation>
    <scope>NUCLEOTIDE SEQUENCE [LARGE SCALE GENOMIC DNA]</scope>
    <source>
        <strain evidence="2 3">A2P</strain>
    </source>
</reference>
<dbReference type="OrthoDB" id="9805728at2"/>
<protein>
    <submittedName>
        <fullName evidence="2">L-ascorbate metabolism protein UlaG, beta-lactamase superfamily</fullName>
    </submittedName>
</protein>
<evidence type="ECO:0000313" key="3">
    <source>
        <dbReference type="Proteomes" id="UP000192936"/>
    </source>
</evidence>
<accession>A0A1X7DY49</accession>
<dbReference type="InterPro" id="IPR036866">
    <property type="entry name" value="RibonucZ/Hydroxyglut_hydro"/>
</dbReference>
<dbReference type="STRING" id="286727.SAMN02982917_1182"/>
<dbReference type="PIRSF" id="PIRSF038896">
    <property type="entry name" value="NAPE-PLD"/>
    <property type="match status" value="1"/>
</dbReference>
<dbReference type="GO" id="GO:0005737">
    <property type="term" value="C:cytoplasm"/>
    <property type="evidence" value="ECO:0007669"/>
    <property type="project" value="TreeGrafter"/>
</dbReference>
<sequence length="324" mass="35892">MRNPYWQGPATSNFDGLRFFNPGEPETDRSLRQLLRWQWGRKAAKWPRQVPVAPVMPARYVDGLRVTVVGHVTTLIQAAGLNVLTDPVWSDRASPVRFAGPRRVTAPAIRFHDLPKIDAVLLSHNHYDHLDVATLKRLHRRDAPLMVTPLGNDTILRKHIPDVRTAAGDWWSRFDLGGQAEVHIVPANHWSSRTGRDRRMALWGGFVLRTPAGSVYFAGDTGYGTGAAFRAIGERLGACDLALIPIGAYDPRWFMSAQHCDPEEAVRIMLDVGAKKAVGIHWGTFSLTDEAREEPPQRLHTALAAHGIAPARFEAGHPGTVVEG</sequence>
<proteinExistence type="predicted"/>
<evidence type="ECO:0000313" key="2">
    <source>
        <dbReference type="EMBL" id="SMF23827.1"/>
    </source>
</evidence>
<dbReference type="SUPFAM" id="SSF56281">
    <property type="entry name" value="Metallo-hydrolase/oxidoreductase"/>
    <property type="match status" value="1"/>
</dbReference>
<dbReference type="PANTHER" id="PTHR15032:SF4">
    <property type="entry name" value="N-ACYL-PHOSPHATIDYLETHANOLAMINE-HYDROLYZING PHOSPHOLIPASE D"/>
    <property type="match status" value="1"/>
</dbReference>
<dbReference type="Gene3D" id="3.60.15.10">
    <property type="entry name" value="Ribonuclease Z/Hydroxyacylglutathione hydrolase-like"/>
    <property type="match status" value="1"/>
</dbReference>
<dbReference type="Proteomes" id="UP000192936">
    <property type="component" value="Unassembled WGS sequence"/>
</dbReference>
<organism evidence="2 3">
    <name type="scientific">Azospirillum oryzae</name>
    <dbReference type="NCBI Taxonomy" id="286727"/>
    <lineage>
        <taxon>Bacteria</taxon>
        <taxon>Pseudomonadati</taxon>
        <taxon>Pseudomonadota</taxon>
        <taxon>Alphaproteobacteria</taxon>
        <taxon>Rhodospirillales</taxon>
        <taxon>Azospirillaceae</taxon>
        <taxon>Azospirillum</taxon>
    </lineage>
</organism>
<dbReference type="GO" id="GO:0070290">
    <property type="term" value="F:N-acylphosphatidylethanolamine-specific phospholipase D activity"/>
    <property type="evidence" value="ECO:0007669"/>
    <property type="project" value="InterPro"/>
</dbReference>
<dbReference type="GO" id="GO:0008270">
    <property type="term" value="F:zinc ion binding"/>
    <property type="evidence" value="ECO:0007669"/>
    <property type="project" value="InterPro"/>
</dbReference>
<dbReference type="InterPro" id="IPR001279">
    <property type="entry name" value="Metallo-B-lactamas"/>
</dbReference>
<feature type="domain" description="Metallo-beta-lactamase" evidence="1">
    <location>
        <begin position="70"/>
        <end position="259"/>
    </location>
</feature>
<gene>
    <name evidence="2" type="ORF">SAMN02982917_1182</name>
</gene>
<name>A0A1X7DY49_9PROT</name>
<dbReference type="AlphaFoldDB" id="A0A1X7DY49"/>
<dbReference type="InterPro" id="IPR024884">
    <property type="entry name" value="NAPE-PLD"/>
</dbReference>
<dbReference type="PANTHER" id="PTHR15032">
    <property type="entry name" value="N-ACYL-PHOSPHATIDYLETHANOLAMINE-HYDROLYZING PHOSPHOLIPASE D"/>
    <property type="match status" value="1"/>
</dbReference>
<evidence type="ECO:0000259" key="1">
    <source>
        <dbReference type="SMART" id="SM00849"/>
    </source>
</evidence>
<dbReference type="EMBL" id="FXAK01000001">
    <property type="protein sequence ID" value="SMF23827.1"/>
    <property type="molecule type" value="Genomic_DNA"/>
</dbReference>
<dbReference type="RefSeq" id="WP_085083330.1">
    <property type="nucleotide sequence ID" value="NZ_FXAK01000001.1"/>
</dbReference>
<dbReference type="Pfam" id="PF12706">
    <property type="entry name" value="Lactamase_B_2"/>
    <property type="match status" value="1"/>
</dbReference>